<proteinExistence type="predicted"/>
<dbReference type="Proteomes" id="UP000570517">
    <property type="component" value="Unassembled WGS sequence"/>
</dbReference>
<keyword evidence="1" id="KW-0472">Membrane</keyword>
<gene>
    <name evidence="2" type="ORF">HLY00_4110</name>
</gene>
<evidence type="ECO:0000313" key="3">
    <source>
        <dbReference type="Proteomes" id="UP000570517"/>
    </source>
</evidence>
<name>A0A850PNV4_9MYCO</name>
<dbReference type="RefSeq" id="WP_178360337.1">
    <property type="nucleotide sequence ID" value="NZ_JABFYL010000040.1"/>
</dbReference>
<evidence type="ECO:0000313" key="2">
    <source>
        <dbReference type="EMBL" id="NVN52051.1"/>
    </source>
</evidence>
<comment type="caution">
    <text evidence="2">The sequence shown here is derived from an EMBL/GenBank/DDBJ whole genome shotgun (WGS) entry which is preliminary data.</text>
</comment>
<dbReference type="EMBL" id="JABFYL010000040">
    <property type="protein sequence ID" value="NVN52051.1"/>
    <property type="molecule type" value="Genomic_DNA"/>
</dbReference>
<reference evidence="2 3" key="1">
    <citation type="submission" date="2020-05" db="EMBL/GenBank/DDBJ databases">
        <title>Draft genome sequence of Mycobacterium hippocampi DL, isolated from European seabass, Dicentrarchus labrax, reared in fish farms.</title>
        <authorList>
            <person name="Stathopoulou P."/>
            <person name="Asimakis E."/>
            <person name="Tzokas K."/>
            <person name="Batargias C."/>
            <person name="Tsiamis G."/>
        </authorList>
    </citation>
    <scope>NUCLEOTIDE SEQUENCE [LARGE SCALE GENOMIC DNA]</scope>
    <source>
        <strain evidence="2 3">DL</strain>
    </source>
</reference>
<feature type="transmembrane region" description="Helical" evidence="1">
    <location>
        <begin position="12"/>
        <end position="35"/>
    </location>
</feature>
<keyword evidence="1" id="KW-1133">Transmembrane helix</keyword>
<protein>
    <submittedName>
        <fullName evidence="2">Uncharacterized protein</fullName>
    </submittedName>
</protein>
<dbReference type="AlphaFoldDB" id="A0A850PNV4"/>
<keyword evidence="3" id="KW-1185">Reference proteome</keyword>
<evidence type="ECO:0000256" key="1">
    <source>
        <dbReference type="SAM" id="Phobius"/>
    </source>
</evidence>
<sequence length="115" mass="12146">MVGVRQGVGRLVAWLSAAVVAVAVLAGVGLGAAWLSAATTGGCRDGRCTVYLSKAETRALSEGRAPGLPAGVPWQIRALYLALVQGHRWIAGQYANRGWCSAFRLSIYPWEGQGY</sequence>
<feature type="non-terminal residue" evidence="2">
    <location>
        <position position="115"/>
    </location>
</feature>
<organism evidence="2 3">
    <name type="scientific">Mycolicibacterium hippocampi</name>
    <dbReference type="NCBI Taxonomy" id="659824"/>
    <lineage>
        <taxon>Bacteria</taxon>
        <taxon>Bacillati</taxon>
        <taxon>Actinomycetota</taxon>
        <taxon>Actinomycetes</taxon>
        <taxon>Mycobacteriales</taxon>
        <taxon>Mycobacteriaceae</taxon>
        <taxon>Mycolicibacterium</taxon>
    </lineage>
</organism>
<accession>A0A850PNV4</accession>
<keyword evidence="1" id="KW-0812">Transmembrane</keyword>